<dbReference type="EMBL" id="REGN01000240">
    <property type="protein sequence ID" value="RNA43296.1"/>
    <property type="molecule type" value="Genomic_DNA"/>
</dbReference>
<comment type="caution">
    <text evidence="1">The sequence shown here is derived from an EMBL/GenBank/DDBJ whole genome shotgun (WGS) entry which is preliminary data.</text>
</comment>
<proteinExistence type="predicted"/>
<keyword evidence="2" id="KW-1185">Reference proteome</keyword>
<gene>
    <name evidence="1" type="ORF">BpHYR1_004877</name>
</gene>
<evidence type="ECO:0000313" key="2">
    <source>
        <dbReference type="Proteomes" id="UP000276133"/>
    </source>
</evidence>
<name>A0A3M7T5I2_BRAPC</name>
<reference evidence="1 2" key="1">
    <citation type="journal article" date="2018" name="Sci. Rep.">
        <title>Genomic signatures of local adaptation to the degree of environmental predictability in rotifers.</title>
        <authorList>
            <person name="Franch-Gras L."/>
            <person name="Hahn C."/>
            <person name="Garcia-Roger E.M."/>
            <person name="Carmona M.J."/>
            <person name="Serra M."/>
            <person name="Gomez A."/>
        </authorList>
    </citation>
    <scope>NUCLEOTIDE SEQUENCE [LARGE SCALE GENOMIC DNA]</scope>
    <source>
        <strain evidence="1">HYR1</strain>
    </source>
</reference>
<protein>
    <submittedName>
        <fullName evidence="1">Uncharacterized protein</fullName>
    </submittedName>
</protein>
<evidence type="ECO:0000313" key="1">
    <source>
        <dbReference type="EMBL" id="RNA43296.1"/>
    </source>
</evidence>
<sequence length="87" mass="10088">MNGSQMAHLNQLACTQFIEIFFLICVNSANLIEPMAKTYIGEKAFGFFYSRLINSFLIKRSTLKYATFKLSIFNNINLIFINFFRAN</sequence>
<dbReference type="AlphaFoldDB" id="A0A3M7T5I2"/>
<accession>A0A3M7T5I2</accession>
<organism evidence="1 2">
    <name type="scientific">Brachionus plicatilis</name>
    <name type="common">Marine rotifer</name>
    <name type="synonym">Brachionus muelleri</name>
    <dbReference type="NCBI Taxonomy" id="10195"/>
    <lineage>
        <taxon>Eukaryota</taxon>
        <taxon>Metazoa</taxon>
        <taxon>Spiralia</taxon>
        <taxon>Gnathifera</taxon>
        <taxon>Rotifera</taxon>
        <taxon>Eurotatoria</taxon>
        <taxon>Monogononta</taxon>
        <taxon>Pseudotrocha</taxon>
        <taxon>Ploima</taxon>
        <taxon>Brachionidae</taxon>
        <taxon>Brachionus</taxon>
    </lineage>
</organism>
<dbReference type="Proteomes" id="UP000276133">
    <property type="component" value="Unassembled WGS sequence"/>
</dbReference>